<feature type="transmembrane region" description="Helical" evidence="1">
    <location>
        <begin position="172"/>
        <end position="201"/>
    </location>
</feature>
<feature type="transmembrane region" description="Helical" evidence="1">
    <location>
        <begin position="106"/>
        <end position="124"/>
    </location>
</feature>
<dbReference type="OrthoDB" id="5289074at2"/>
<keyword evidence="1" id="KW-1133">Transmembrane helix</keyword>
<organism evidence="2 3">
    <name type="scientific">Bdellovibrio bacteriovorus</name>
    <dbReference type="NCBI Taxonomy" id="959"/>
    <lineage>
        <taxon>Bacteria</taxon>
        <taxon>Pseudomonadati</taxon>
        <taxon>Bdellovibrionota</taxon>
        <taxon>Bdellovibrionia</taxon>
        <taxon>Bdellovibrionales</taxon>
        <taxon>Pseudobdellovibrionaceae</taxon>
        <taxon>Bdellovibrio</taxon>
    </lineage>
</organism>
<dbReference type="AlphaFoldDB" id="A0A1Z3NBN6"/>
<reference evidence="2 3" key="1">
    <citation type="submission" date="2017-04" db="EMBL/GenBank/DDBJ databases">
        <title>Whole genome sequence of Bdellovibrio bacteriovorus strain SSB218315.</title>
        <authorList>
            <person name="Oyedara O."/>
            <person name="Rodriguez-Perez M.A."/>
        </authorList>
    </citation>
    <scope>NUCLEOTIDE SEQUENCE [LARGE SCALE GENOMIC DNA]</scope>
    <source>
        <strain evidence="2 3">SSB218315</strain>
    </source>
</reference>
<dbReference type="EMBL" id="CP020946">
    <property type="protein sequence ID" value="ASD64884.1"/>
    <property type="molecule type" value="Genomic_DNA"/>
</dbReference>
<protein>
    <submittedName>
        <fullName evidence="2">Uncharacterized protein</fullName>
    </submittedName>
</protein>
<feature type="transmembrane region" description="Helical" evidence="1">
    <location>
        <begin position="281"/>
        <end position="304"/>
    </location>
</feature>
<evidence type="ECO:0000313" key="3">
    <source>
        <dbReference type="Proteomes" id="UP000197003"/>
    </source>
</evidence>
<accession>A0A1Z3NBN6</accession>
<dbReference type="Proteomes" id="UP000197003">
    <property type="component" value="Chromosome"/>
</dbReference>
<evidence type="ECO:0000256" key="1">
    <source>
        <dbReference type="SAM" id="Phobius"/>
    </source>
</evidence>
<name>A0A1Z3NBN6_BDEBC</name>
<keyword evidence="1" id="KW-0472">Membrane</keyword>
<evidence type="ECO:0000313" key="2">
    <source>
        <dbReference type="EMBL" id="ASD64884.1"/>
    </source>
</evidence>
<keyword evidence="1" id="KW-0812">Transmembrane</keyword>
<sequence>MWLGSFVLMLLGLYLSQKYVAVVFSNLQKSFLEKGLETTLGKMFIRAVDVVVLEASPQKSLYSGLALLNLRVLGTRPSVLLMCLSTLGAWWVLILGLLFMSFNGNFLLGLAGVGLLTVFMSVQVKNILGWVLGTGLFLVGGESMLRNASILMTTLGQSELAYFLADGRFPTVIALFCLAALISLIVQLEFWSLALALGLLLTNTISFNAALGLVAGERVGRMIFFWWQSRSLNQECRRVGSQFAMVSASGAFLGMMVAGEVRTFLNLGFTTGTAGAQDKTLQFVLLFALILTVQFVAQMIWGHFGGNAKVDEMQASRYFGPTWKRWELLSSTVMTWAREKVHKRHSEIRYHLQGLGSLKEGQVPEHIQARLKAEEEQLNLFLHDWA</sequence>
<feature type="transmembrane region" description="Helical" evidence="1">
    <location>
        <begin position="239"/>
        <end position="261"/>
    </location>
</feature>
<feature type="transmembrane region" description="Helical" evidence="1">
    <location>
        <begin position="79"/>
        <end position="99"/>
    </location>
</feature>
<proteinExistence type="predicted"/>
<gene>
    <name evidence="2" type="ORF">B9G79_15585</name>
</gene>